<dbReference type="EMBL" id="CP050292">
    <property type="protein sequence ID" value="QND72733.1"/>
    <property type="molecule type" value="Genomic_DNA"/>
</dbReference>
<keyword evidence="1" id="KW-0732">Signal</keyword>
<name>A0A7G6U151_9BRAD</name>
<evidence type="ECO:0000313" key="2">
    <source>
        <dbReference type="EMBL" id="QND72733.1"/>
    </source>
</evidence>
<sequence length="79" mass="9387">MKLSTYAFAAAVVATITTPTFASAQDVRVRIGEDHGMSRDYDRGYRGPRAEYRRDHGWHRGWRNRDRVVVIKQRRHRWD</sequence>
<accession>A0A7G6U151</accession>
<evidence type="ECO:0000256" key="1">
    <source>
        <dbReference type="SAM" id="SignalP"/>
    </source>
</evidence>
<dbReference type="Proteomes" id="UP000515291">
    <property type="component" value="Chromosome"/>
</dbReference>
<organism evidence="2 3">
    <name type="scientific">Tardiphaga robiniae</name>
    <dbReference type="NCBI Taxonomy" id="943830"/>
    <lineage>
        <taxon>Bacteria</taxon>
        <taxon>Pseudomonadati</taxon>
        <taxon>Pseudomonadota</taxon>
        <taxon>Alphaproteobacteria</taxon>
        <taxon>Hyphomicrobiales</taxon>
        <taxon>Nitrobacteraceae</taxon>
        <taxon>Tardiphaga</taxon>
    </lineage>
</organism>
<feature type="signal peptide" evidence="1">
    <location>
        <begin position="1"/>
        <end position="24"/>
    </location>
</feature>
<proteinExistence type="predicted"/>
<dbReference type="KEGG" id="trb:HB776_16940"/>
<evidence type="ECO:0000313" key="3">
    <source>
        <dbReference type="Proteomes" id="UP000515291"/>
    </source>
</evidence>
<dbReference type="RefSeq" id="WP_081422159.1">
    <property type="nucleotide sequence ID" value="NZ_CP050292.1"/>
</dbReference>
<feature type="chain" id="PRO_5028939830" evidence="1">
    <location>
        <begin position="25"/>
        <end position="79"/>
    </location>
</feature>
<dbReference type="AlphaFoldDB" id="A0A7G6U151"/>
<protein>
    <submittedName>
        <fullName evidence="2">Uncharacterized protein</fullName>
    </submittedName>
</protein>
<reference evidence="3" key="1">
    <citation type="journal article" date="2020" name="Mol. Plant Microbe">
        <title>Rhizobial microsymbionts of the narrowly endemic Oxytropis species growing in Kamchatka are characterized by significant genetic diversity and possess a set of genes that are associated with T3SS and T6SS secretion systems and can affect the development of symbiosis.</title>
        <authorList>
            <person name="Safronova V."/>
            <person name="Guro P."/>
            <person name="Sazanova A."/>
            <person name="Kuznetsova I."/>
            <person name="Belimov A."/>
            <person name="Yakubov V."/>
            <person name="Chirak E."/>
            <person name="Afonin A."/>
            <person name="Gogolev Y."/>
            <person name="Andronov E."/>
            <person name="Tikhonovich I."/>
        </authorList>
    </citation>
    <scope>NUCLEOTIDE SEQUENCE [LARGE SCALE GENOMIC DNA]</scope>
    <source>
        <strain evidence="3">581</strain>
    </source>
</reference>
<gene>
    <name evidence="2" type="ORF">HB776_16940</name>
</gene>
<dbReference type="OrthoDB" id="8265915at2"/>